<evidence type="ECO:0000313" key="2">
    <source>
        <dbReference type="EMBL" id="KAF7333743.1"/>
    </source>
</evidence>
<feature type="compositionally biased region" description="Acidic residues" evidence="1">
    <location>
        <begin position="88"/>
        <end position="97"/>
    </location>
</feature>
<organism evidence="2 3">
    <name type="scientific">Mycena venus</name>
    <dbReference type="NCBI Taxonomy" id="2733690"/>
    <lineage>
        <taxon>Eukaryota</taxon>
        <taxon>Fungi</taxon>
        <taxon>Dikarya</taxon>
        <taxon>Basidiomycota</taxon>
        <taxon>Agaricomycotina</taxon>
        <taxon>Agaricomycetes</taxon>
        <taxon>Agaricomycetidae</taxon>
        <taxon>Agaricales</taxon>
        <taxon>Marasmiineae</taxon>
        <taxon>Mycenaceae</taxon>
        <taxon>Mycena</taxon>
    </lineage>
</organism>
<evidence type="ECO:0000313" key="3">
    <source>
        <dbReference type="Proteomes" id="UP000620124"/>
    </source>
</evidence>
<proteinExistence type="predicted"/>
<dbReference type="GO" id="GO:0016787">
    <property type="term" value="F:hydrolase activity"/>
    <property type="evidence" value="ECO:0007669"/>
    <property type="project" value="UniProtKB-KW"/>
</dbReference>
<sequence>MTRSELSPHSPRVVRKAFRAQASSKGLSFKEAILSAKAKQEEEGKKVEKPVGIVRRNPGRMDGVQWNGDSFVCARQVDGDEPRAIDPVVEDGEDDNEALPRSHSEPMVVSLLDIARVRPVKRRGVAKKYEMLPTIRRVIELDDGTASEQWEEWEADSEAWDVHSEQWETQSEVWEIPGGDYGAEEWEELYGERFNPNSQGRSYSAAVRSDQR</sequence>
<protein>
    <submittedName>
        <fullName evidence="2">Peptide hydrolase</fullName>
    </submittedName>
</protein>
<dbReference type="OrthoDB" id="2739946at2759"/>
<keyword evidence="3" id="KW-1185">Reference proteome</keyword>
<name>A0A8H6X3N1_9AGAR</name>
<reference evidence="2" key="1">
    <citation type="submission" date="2020-05" db="EMBL/GenBank/DDBJ databases">
        <title>Mycena genomes resolve the evolution of fungal bioluminescence.</title>
        <authorList>
            <person name="Tsai I.J."/>
        </authorList>
    </citation>
    <scope>NUCLEOTIDE SEQUENCE</scope>
    <source>
        <strain evidence="2">CCC161011</strain>
    </source>
</reference>
<dbReference type="EMBL" id="JACAZI010000028">
    <property type="protein sequence ID" value="KAF7333743.1"/>
    <property type="molecule type" value="Genomic_DNA"/>
</dbReference>
<dbReference type="Proteomes" id="UP000620124">
    <property type="component" value="Unassembled WGS sequence"/>
</dbReference>
<evidence type="ECO:0000256" key="1">
    <source>
        <dbReference type="SAM" id="MobiDB-lite"/>
    </source>
</evidence>
<gene>
    <name evidence="2" type="ORF">MVEN_02330900</name>
</gene>
<feature type="region of interest" description="Disordered" evidence="1">
    <location>
        <begin position="82"/>
        <end position="104"/>
    </location>
</feature>
<comment type="caution">
    <text evidence="2">The sequence shown here is derived from an EMBL/GenBank/DDBJ whole genome shotgun (WGS) entry which is preliminary data.</text>
</comment>
<accession>A0A8H6X3N1</accession>
<dbReference type="AlphaFoldDB" id="A0A8H6X3N1"/>
<keyword evidence="2" id="KW-0378">Hydrolase</keyword>